<evidence type="ECO:0000256" key="5">
    <source>
        <dbReference type="ARBA" id="ARBA00022840"/>
    </source>
</evidence>
<feature type="binding site" evidence="9">
    <location>
        <begin position="245"/>
        <end position="246"/>
    </location>
    <ligand>
        <name>ATP</name>
        <dbReference type="ChEBI" id="CHEBI:30616"/>
    </ligand>
</feature>
<feature type="binding site" evidence="9">
    <location>
        <position position="246"/>
    </location>
    <ligand>
        <name>substrate</name>
    </ligand>
</feature>
<comment type="similarity">
    <text evidence="9">Belongs to the carbohydrate kinase PfkB family. Ribokinase subfamily.</text>
</comment>
<keyword evidence="2 9" id="KW-0479">Metal-binding</keyword>
<comment type="caution">
    <text evidence="9">Lacks conserved residue(s) required for the propagation of feature annotation.</text>
</comment>
<dbReference type="GO" id="GO:0046872">
    <property type="term" value="F:metal ion binding"/>
    <property type="evidence" value="ECO:0007669"/>
    <property type="project" value="UniProtKB-KW"/>
</dbReference>
<feature type="binding site" evidence="9">
    <location>
        <position position="285"/>
    </location>
    <ligand>
        <name>K(+)</name>
        <dbReference type="ChEBI" id="CHEBI:29103"/>
    </ligand>
</feature>
<feature type="active site" description="Proton acceptor" evidence="9">
    <location>
        <position position="246"/>
    </location>
</feature>
<feature type="binding site" evidence="9">
    <location>
        <position position="281"/>
    </location>
    <ligand>
        <name>K(+)</name>
        <dbReference type="ChEBI" id="CHEBI:29103"/>
    </ligand>
</feature>
<feature type="binding site" evidence="9">
    <location>
        <position position="180"/>
    </location>
    <ligand>
        <name>ATP</name>
        <dbReference type="ChEBI" id="CHEBI:30616"/>
    </ligand>
</feature>
<comment type="catalytic activity">
    <reaction evidence="9">
        <text>D-ribose + ATP = D-ribose 5-phosphate + ADP + H(+)</text>
        <dbReference type="Rhea" id="RHEA:13697"/>
        <dbReference type="ChEBI" id="CHEBI:15378"/>
        <dbReference type="ChEBI" id="CHEBI:30616"/>
        <dbReference type="ChEBI" id="CHEBI:47013"/>
        <dbReference type="ChEBI" id="CHEBI:78346"/>
        <dbReference type="ChEBI" id="CHEBI:456216"/>
        <dbReference type="EC" id="2.7.1.15"/>
    </reaction>
</comment>
<keyword evidence="1 9" id="KW-0808">Transferase</keyword>
<dbReference type="GO" id="GO:0019303">
    <property type="term" value="P:D-ribose catabolic process"/>
    <property type="evidence" value="ECO:0007669"/>
    <property type="project" value="UniProtKB-UniRule"/>
</dbReference>
<evidence type="ECO:0000256" key="1">
    <source>
        <dbReference type="ARBA" id="ARBA00022679"/>
    </source>
</evidence>
<gene>
    <name evidence="9" type="primary">rbsK</name>
    <name evidence="11" type="ORF">GCWU0000282_001152</name>
</gene>
<feature type="binding site" evidence="9">
    <location>
        <position position="242"/>
    </location>
    <ligand>
        <name>K(+)</name>
        <dbReference type="ChEBI" id="CHEBI:29103"/>
    </ligand>
</feature>
<feature type="binding site" evidence="9">
    <location>
        <begin position="38"/>
        <end position="42"/>
    </location>
    <ligand>
        <name>substrate</name>
    </ligand>
</feature>
<evidence type="ECO:0000313" key="11">
    <source>
        <dbReference type="EMBL" id="ESL03984.1"/>
    </source>
</evidence>
<dbReference type="InterPro" id="IPR011877">
    <property type="entry name" value="Ribokinase"/>
</dbReference>
<keyword evidence="6 9" id="KW-0460">Magnesium</keyword>
<dbReference type="PANTHER" id="PTHR10584:SF166">
    <property type="entry name" value="RIBOKINASE"/>
    <property type="match status" value="1"/>
</dbReference>
<accession>V2XP72</accession>
<sequence length="299" mass="32764">MKVLNFGSLNIDYVYDVDDFVKKGETISSKDLNVFCGGKGLNQSVALARAGAEVYHAGMIGEDGKFLLDLLKEAGVNTDKVLIRDEIRTGNAIIQRDKSGDNCIILFAGANRSITKDYVDSVLSEFEKGDYIVLQNEISELPYIVENAHKIGMKIVLNPSPMDEKIRELNLDYVDYFLLNETETLKLSEMAEFDIKECMEKLINRFKGAGILITLGDKGSIYSGGNITVEQNAVKTKVVDTTAAGDTFAGYFVSGILAGKEMDTVIKEATVAASIAVSRIGAAPSIPEMREVEERYKSL</sequence>
<dbReference type="GO" id="GO:0005737">
    <property type="term" value="C:cytoplasm"/>
    <property type="evidence" value="ECO:0007669"/>
    <property type="project" value="UniProtKB-SubCell"/>
</dbReference>
<proteinExistence type="inferred from homology"/>
<evidence type="ECO:0000313" key="12">
    <source>
        <dbReference type="Proteomes" id="UP000018227"/>
    </source>
</evidence>
<organism evidence="11 12">
    <name type="scientific">Catonella morbi ATCC 51271</name>
    <dbReference type="NCBI Taxonomy" id="592026"/>
    <lineage>
        <taxon>Bacteria</taxon>
        <taxon>Bacillati</taxon>
        <taxon>Bacillota</taxon>
        <taxon>Clostridia</taxon>
        <taxon>Lachnospirales</taxon>
        <taxon>Lachnospiraceae</taxon>
        <taxon>Catonella</taxon>
    </lineage>
</organism>
<evidence type="ECO:0000256" key="2">
    <source>
        <dbReference type="ARBA" id="ARBA00022723"/>
    </source>
</evidence>
<keyword evidence="3 9" id="KW-0547">Nucleotide-binding</keyword>
<comment type="pathway">
    <text evidence="9">Carbohydrate metabolism; D-ribose degradation; D-ribose 5-phosphate from beta-D-ribopyranose: step 2/2.</text>
</comment>
<dbReference type="PANTHER" id="PTHR10584">
    <property type="entry name" value="SUGAR KINASE"/>
    <property type="match status" value="1"/>
</dbReference>
<keyword evidence="4 9" id="KW-0418">Kinase</keyword>
<dbReference type="InterPro" id="IPR011611">
    <property type="entry name" value="PfkB_dom"/>
</dbReference>
<feature type="binding site" evidence="9">
    <location>
        <position position="240"/>
    </location>
    <ligand>
        <name>K(+)</name>
        <dbReference type="ChEBI" id="CHEBI:29103"/>
    </ligand>
</feature>
<dbReference type="Gene3D" id="3.40.1190.20">
    <property type="match status" value="1"/>
</dbReference>
<protein>
    <recommendedName>
        <fullName evidence="9">Ribokinase</fullName>
        <shortName evidence="9">RK</shortName>
        <ecNumber evidence="9">2.7.1.15</ecNumber>
    </recommendedName>
</protein>
<comment type="subcellular location">
    <subcellularLocation>
        <location evidence="9">Cytoplasm</location>
    </subcellularLocation>
</comment>
<keyword evidence="9" id="KW-0963">Cytoplasm</keyword>
<dbReference type="SUPFAM" id="SSF53613">
    <property type="entry name" value="Ribokinase-like"/>
    <property type="match status" value="1"/>
</dbReference>
<comment type="activity regulation">
    <text evidence="9">Activated by a monovalent cation that binds near, but not in, the active site. The most likely occupant of the site in vivo is potassium. Ion binding induces a conformational change that may alter substrate affinity.</text>
</comment>
<evidence type="ECO:0000256" key="7">
    <source>
        <dbReference type="ARBA" id="ARBA00022958"/>
    </source>
</evidence>
<dbReference type="UniPathway" id="UPA00916">
    <property type="reaction ID" value="UER00889"/>
</dbReference>
<evidence type="ECO:0000256" key="6">
    <source>
        <dbReference type="ARBA" id="ARBA00022842"/>
    </source>
</evidence>
<feature type="binding site" evidence="9">
    <location>
        <position position="276"/>
    </location>
    <ligand>
        <name>K(+)</name>
        <dbReference type="ChEBI" id="CHEBI:29103"/>
    </ligand>
</feature>
<dbReference type="InterPro" id="IPR002139">
    <property type="entry name" value="Ribo/fructo_kinase"/>
</dbReference>
<name>V2XP72_9FIRM</name>
<dbReference type="EMBL" id="ACIL03000007">
    <property type="protein sequence ID" value="ESL03984.1"/>
    <property type="molecule type" value="Genomic_DNA"/>
</dbReference>
<keyword evidence="12" id="KW-1185">Reference proteome</keyword>
<dbReference type="CDD" id="cd01174">
    <property type="entry name" value="ribokinase"/>
    <property type="match status" value="1"/>
</dbReference>
<dbReference type="PRINTS" id="PR00990">
    <property type="entry name" value="RIBOKINASE"/>
</dbReference>
<dbReference type="InterPro" id="IPR029056">
    <property type="entry name" value="Ribokinase-like"/>
</dbReference>
<feature type="binding site" evidence="9">
    <location>
        <begin position="214"/>
        <end position="219"/>
    </location>
    <ligand>
        <name>ATP</name>
        <dbReference type="ChEBI" id="CHEBI:30616"/>
    </ligand>
</feature>
<evidence type="ECO:0000259" key="10">
    <source>
        <dbReference type="Pfam" id="PF00294"/>
    </source>
</evidence>
<dbReference type="Pfam" id="PF00294">
    <property type="entry name" value="PfkB"/>
    <property type="match status" value="1"/>
</dbReference>
<dbReference type="HOGENOM" id="CLU_027634_2_1_9"/>
<dbReference type="Proteomes" id="UP000018227">
    <property type="component" value="Unassembled WGS sequence"/>
</dbReference>
<feature type="binding site" evidence="9">
    <location>
        <position position="137"/>
    </location>
    <ligand>
        <name>substrate</name>
    </ligand>
</feature>
<comment type="caution">
    <text evidence="11">The sequence shown here is derived from an EMBL/GenBank/DDBJ whole genome shotgun (WGS) entry which is preliminary data.</text>
</comment>
<dbReference type="AlphaFoldDB" id="V2XP72"/>
<dbReference type="HAMAP" id="MF_01987">
    <property type="entry name" value="Ribokinase"/>
    <property type="match status" value="1"/>
</dbReference>
<comment type="cofactor">
    <cofactor evidence="9">
        <name>Mg(2+)</name>
        <dbReference type="ChEBI" id="CHEBI:18420"/>
    </cofactor>
    <text evidence="9">Requires a divalent cation, most likely magnesium in vivo, as an electrophilic catalyst to aid phosphoryl group transfer. It is the chelate of the metal and the nucleotide that is the actual substrate.</text>
</comment>
<keyword evidence="8 9" id="KW-0119">Carbohydrate metabolism</keyword>
<dbReference type="GO" id="GO:0004747">
    <property type="term" value="F:ribokinase activity"/>
    <property type="evidence" value="ECO:0007669"/>
    <property type="project" value="UniProtKB-UniRule"/>
</dbReference>
<feature type="domain" description="Carbohydrate kinase PfkB" evidence="10">
    <location>
        <begin position="3"/>
        <end position="288"/>
    </location>
</feature>
<dbReference type="OrthoDB" id="9775849at2"/>
<comment type="function">
    <text evidence="9">Catalyzes the phosphorylation of ribose at O-5 in a reaction requiring ATP and magnesium. The resulting D-ribose-5-phosphate can then be used either for sythesis of nucleotides, histidine, and tryptophan, or as a component of the pentose phosphate pathway.</text>
</comment>
<evidence type="ECO:0000256" key="4">
    <source>
        <dbReference type="ARBA" id="ARBA00022777"/>
    </source>
</evidence>
<evidence type="ECO:0000256" key="8">
    <source>
        <dbReference type="ARBA" id="ARBA00023277"/>
    </source>
</evidence>
<keyword evidence="7 9" id="KW-0630">Potassium</keyword>
<dbReference type="RefSeq" id="WP_023354033.1">
    <property type="nucleotide sequence ID" value="NZ_KI535367.1"/>
</dbReference>
<comment type="subunit">
    <text evidence="9">Homodimer.</text>
</comment>
<feature type="binding site" evidence="9">
    <location>
        <begin position="10"/>
        <end position="12"/>
    </location>
    <ligand>
        <name>substrate</name>
    </ligand>
</feature>
<keyword evidence="5 9" id="KW-0067">ATP-binding</keyword>
<evidence type="ECO:0000256" key="9">
    <source>
        <dbReference type="HAMAP-Rule" id="MF_01987"/>
    </source>
</evidence>
<dbReference type="STRING" id="592026.GCWU0000282_001152"/>
<evidence type="ECO:0000256" key="3">
    <source>
        <dbReference type="ARBA" id="ARBA00022741"/>
    </source>
</evidence>
<dbReference type="GO" id="GO:0005524">
    <property type="term" value="F:ATP binding"/>
    <property type="evidence" value="ECO:0007669"/>
    <property type="project" value="UniProtKB-UniRule"/>
</dbReference>
<dbReference type="EC" id="2.7.1.15" evidence="9"/>
<feature type="binding site" evidence="9">
    <location>
        <position position="279"/>
    </location>
    <ligand>
        <name>K(+)</name>
        <dbReference type="ChEBI" id="CHEBI:29103"/>
    </ligand>
</feature>
<reference evidence="11 12" key="1">
    <citation type="submission" date="2013-06" db="EMBL/GenBank/DDBJ databases">
        <authorList>
            <person name="Weinstock G."/>
            <person name="Sodergren E."/>
            <person name="Clifton S."/>
            <person name="Fulton L."/>
            <person name="Fulton B."/>
            <person name="Courtney L."/>
            <person name="Fronick C."/>
            <person name="Harrison M."/>
            <person name="Strong C."/>
            <person name="Farmer C."/>
            <person name="Delahaunty K."/>
            <person name="Markovic C."/>
            <person name="Hall O."/>
            <person name="Minx P."/>
            <person name="Tomlinson C."/>
            <person name="Mitreva M."/>
            <person name="Nelson J."/>
            <person name="Hou S."/>
            <person name="Wollam A."/>
            <person name="Pepin K.H."/>
            <person name="Johnson M."/>
            <person name="Bhonagiri V."/>
            <person name="Nash W.E."/>
            <person name="Warren W."/>
            <person name="Chinwalla A."/>
            <person name="Mardis E.R."/>
            <person name="Wilson R.K."/>
        </authorList>
    </citation>
    <scope>NUCLEOTIDE SEQUENCE [LARGE SCALE GENOMIC DNA]</scope>
    <source>
        <strain evidence="11 12">ATCC 51271</strain>
    </source>
</reference>
<dbReference type="eggNOG" id="COG0524">
    <property type="taxonomic scope" value="Bacteria"/>
</dbReference>